<reference evidence="1" key="1">
    <citation type="journal article" date="2019" name="bioRxiv">
        <title>The Genome of the Zebra Mussel, Dreissena polymorpha: A Resource for Invasive Species Research.</title>
        <authorList>
            <person name="McCartney M.A."/>
            <person name="Auch B."/>
            <person name="Kono T."/>
            <person name="Mallez S."/>
            <person name="Zhang Y."/>
            <person name="Obille A."/>
            <person name="Becker A."/>
            <person name="Abrahante J.E."/>
            <person name="Garbe J."/>
            <person name="Badalamenti J.P."/>
            <person name="Herman A."/>
            <person name="Mangelson H."/>
            <person name="Liachko I."/>
            <person name="Sullivan S."/>
            <person name="Sone E.D."/>
            <person name="Koren S."/>
            <person name="Silverstein K.A.T."/>
            <person name="Beckman K.B."/>
            <person name="Gohl D.M."/>
        </authorList>
    </citation>
    <scope>NUCLEOTIDE SEQUENCE</scope>
    <source>
        <strain evidence="1">Duluth1</strain>
        <tissue evidence="1">Whole animal</tissue>
    </source>
</reference>
<reference evidence="1" key="2">
    <citation type="submission" date="2020-11" db="EMBL/GenBank/DDBJ databases">
        <authorList>
            <person name="McCartney M.A."/>
            <person name="Auch B."/>
            <person name="Kono T."/>
            <person name="Mallez S."/>
            <person name="Becker A."/>
            <person name="Gohl D.M."/>
            <person name="Silverstein K.A.T."/>
            <person name="Koren S."/>
            <person name="Bechman K.B."/>
            <person name="Herman A."/>
            <person name="Abrahante J.E."/>
            <person name="Garbe J."/>
        </authorList>
    </citation>
    <scope>NUCLEOTIDE SEQUENCE</scope>
    <source>
        <strain evidence="1">Duluth1</strain>
        <tissue evidence="1">Whole animal</tissue>
    </source>
</reference>
<accession>A0A9D4K6M1</accession>
<comment type="caution">
    <text evidence="1">The sequence shown here is derived from an EMBL/GenBank/DDBJ whole genome shotgun (WGS) entry which is preliminary data.</text>
</comment>
<keyword evidence="2" id="KW-1185">Reference proteome</keyword>
<dbReference type="EMBL" id="JAIWYP010000004">
    <property type="protein sequence ID" value="KAH3834067.1"/>
    <property type="molecule type" value="Genomic_DNA"/>
</dbReference>
<dbReference type="Proteomes" id="UP000828390">
    <property type="component" value="Unassembled WGS sequence"/>
</dbReference>
<name>A0A9D4K6M1_DREPO</name>
<sequence>MLHLKLNATLLCCTGPTCILIRPDGETVEAFAFGAETRYSELSENNEHKKWYYFRRFKMAIWKKVIRQRNLSRYGCGSL</sequence>
<dbReference type="AlphaFoldDB" id="A0A9D4K6M1"/>
<evidence type="ECO:0000313" key="2">
    <source>
        <dbReference type="Proteomes" id="UP000828390"/>
    </source>
</evidence>
<gene>
    <name evidence="1" type="ORF">DPMN_107385</name>
</gene>
<evidence type="ECO:0000313" key="1">
    <source>
        <dbReference type="EMBL" id="KAH3834067.1"/>
    </source>
</evidence>
<organism evidence="1 2">
    <name type="scientific">Dreissena polymorpha</name>
    <name type="common">Zebra mussel</name>
    <name type="synonym">Mytilus polymorpha</name>
    <dbReference type="NCBI Taxonomy" id="45954"/>
    <lineage>
        <taxon>Eukaryota</taxon>
        <taxon>Metazoa</taxon>
        <taxon>Spiralia</taxon>
        <taxon>Lophotrochozoa</taxon>
        <taxon>Mollusca</taxon>
        <taxon>Bivalvia</taxon>
        <taxon>Autobranchia</taxon>
        <taxon>Heteroconchia</taxon>
        <taxon>Euheterodonta</taxon>
        <taxon>Imparidentia</taxon>
        <taxon>Neoheterodontei</taxon>
        <taxon>Myida</taxon>
        <taxon>Dreissenoidea</taxon>
        <taxon>Dreissenidae</taxon>
        <taxon>Dreissena</taxon>
    </lineage>
</organism>
<protein>
    <submittedName>
        <fullName evidence="1">Uncharacterized protein</fullName>
    </submittedName>
</protein>
<proteinExistence type="predicted"/>